<dbReference type="AlphaFoldDB" id="A0AAD8E9S2"/>
<reference evidence="1" key="2">
    <citation type="submission" date="2023-05" db="EMBL/GenBank/DDBJ databases">
        <authorList>
            <person name="Fouks B."/>
        </authorList>
    </citation>
    <scope>NUCLEOTIDE SEQUENCE</scope>
    <source>
        <strain evidence="1">Stay&amp;Tobe</strain>
        <tissue evidence="1">Testes</tissue>
    </source>
</reference>
<comment type="caution">
    <text evidence="1">The sequence shown here is derived from an EMBL/GenBank/DDBJ whole genome shotgun (WGS) entry which is preliminary data.</text>
</comment>
<accession>A0AAD8E9S2</accession>
<name>A0AAD8E9S2_DIPPU</name>
<sequence>LFHQYLNFFTYYNLHIHIQRWRYKVLCSRAFPKKRYERRCVLNRHRFDSRRPIFFVYKTEHCREGGVVMKPYTQNVQDGYITMEPYSDEEYADMHCMYETYPDRRHPESQHTDCSLQKPRREELPHKVMFCVGVFDQGFVDLQTFSLPCAAEGDTQELLTIKKEILRTTYLYSKSMFITIFSHKLPTFFLGAYINNCILHAFILILCRIVCEEHFSYTLYIAEVNTLAYCFEPGIPVGRRTRLSTRILALQLMSPPIDCNNLKQVFSRWSVVPSPKKNILLYAATKLDGLFVFYDFDFEIVEKHNKTHITNNKKAIPISTNNKRPLSLLVSYVSSDVHLVDSIRDIVEIHMYLVESTIGYPRQGNSRTTIHHTFVGSGILMCRTPKSGCLLQYAMSEQEFGELTLSKRRIQHSVL</sequence>
<keyword evidence="2" id="KW-1185">Reference proteome</keyword>
<dbReference type="EMBL" id="JASPKZ010007835">
    <property type="protein sequence ID" value="KAJ9581922.1"/>
    <property type="molecule type" value="Genomic_DNA"/>
</dbReference>
<organism evidence="1 2">
    <name type="scientific">Diploptera punctata</name>
    <name type="common">Pacific beetle cockroach</name>
    <dbReference type="NCBI Taxonomy" id="6984"/>
    <lineage>
        <taxon>Eukaryota</taxon>
        <taxon>Metazoa</taxon>
        <taxon>Ecdysozoa</taxon>
        <taxon>Arthropoda</taxon>
        <taxon>Hexapoda</taxon>
        <taxon>Insecta</taxon>
        <taxon>Pterygota</taxon>
        <taxon>Neoptera</taxon>
        <taxon>Polyneoptera</taxon>
        <taxon>Dictyoptera</taxon>
        <taxon>Blattodea</taxon>
        <taxon>Blaberoidea</taxon>
        <taxon>Blaberidae</taxon>
        <taxon>Diplopterinae</taxon>
        <taxon>Diploptera</taxon>
    </lineage>
</organism>
<proteinExistence type="predicted"/>
<feature type="non-terminal residue" evidence="1">
    <location>
        <position position="415"/>
    </location>
</feature>
<protein>
    <submittedName>
        <fullName evidence="1">Uncharacterized protein</fullName>
    </submittedName>
</protein>
<evidence type="ECO:0000313" key="2">
    <source>
        <dbReference type="Proteomes" id="UP001233999"/>
    </source>
</evidence>
<reference evidence="1" key="1">
    <citation type="journal article" date="2023" name="IScience">
        <title>Live-bearing cockroach genome reveals convergent evolutionary mechanisms linked to viviparity in insects and beyond.</title>
        <authorList>
            <person name="Fouks B."/>
            <person name="Harrison M.C."/>
            <person name="Mikhailova A.A."/>
            <person name="Marchal E."/>
            <person name="English S."/>
            <person name="Carruthers M."/>
            <person name="Jennings E.C."/>
            <person name="Chiamaka E.L."/>
            <person name="Frigard R.A."/>
            <person name="Pippel M."/>
            <person name="Attardo G.M."/>
            <person name="Benoit J.B."/>
            <person name="Bornberg-Bauer E."/>
            <person name="Tobe S.S."/>
        </authorList>
    </citation>
    <scope>NUCLEOTIDE SEQUENCE</scope>
    <source>
        <strain evidence="1">Stay&amp;Tobe</strain>
    </source>
</reference>
<evidence type="ECO:0000313" key="1">
    <source>
        <dbReference type="EMBL" id="KAJ9581922.1"/>
    </source>
</evidence>
<dbReference type="Proteomes" id="UP001233999">
    <property type="component" value="Unassembled WGS sequence"/>
</dbReference>
<feature type="non-terminal residue" evidence="1">
    <location>
        <position position="1"/>
    </location>
</feature>
<gene>
    <name evidence="1" type="ORF">L9F63_003742</name>
</gene>